<dbReference type="AlphaFoldDB" id="A0A146KFP8"/>
<dbReference type="InterPro" id="IPR000326">
    <property type="entry name" value="PAP2/HPO"/>
</dbReference>
<evidence type="ECO:0000259" key="2">
    <source>
        <dbReference type="SMART" id="SM00014"/>
    </source>
</evidence>
<dbReference type="CDD" id="cd01610">
    <property type="entry name" value="PAP2_like"/>
    <property type="match status" value="1"/>
</dbReference>
<accession>A0A146KFP8</accession>
<protein>
    <submittedName>
        <fullName evidence="3">PAP2 superfamily protein</fullName>
    </submittedName>
</protein>
<feature type="domain" description="Phosphatidic acid phosphatase type 2/haloperoxidase" evidence="2">
    <location>
        <begin position="109"/>
        <end position="261"/>
    </location>
</feature>
<organism evidence="3">
    <name type="scientific">Trepomonas sp. PC1</name>
    <dbReference type="NCBI Taxonomy" id="1076344"/>
    <lineage>
        <taxon>Eukaryota</taxon>
        <taxon>Metamonada</taxon>
        <taxon>Diplomonadida</taxon>
        <taxon>Hexamitidae</taxon>
        <taxon>Hexamitinae</taxon>
        <taxon>Trepomonas</taxon>
    </lineage>
</organism>
<dbReference type="PANTHER" id="PTHR14969">
    <property type="entry name" value="SPHINGOSINE-1-PHOSPHATE PHOSPHOHYDROLASE"/>
    <property type="match status" value="1"/>
</dbReference>
<proteinExistence type="predicted"/>
<evidence type="ECO:0000313" key="3">
    <source>
        <dbReference type="EMBL" id="JAP94455.1"/>
    </source>
</evidence>
<evidence type="ECO:0000256" key="1">
    <source>
        <dbReference type="SAM" id="Phobius"/>
    </source>
</evidence>
<dbReference type="SMART" id="SM00014">
    <property type="entry name" value="acidPPc"/>
    <property type="match status" value="1"/>
</dbReference>
<feature type="non-terminal residue" evidence="3">
    <location>
        <position position="1"/>
    </location>
</feature>
<keyword evidence="1" id="KW-0812">Transmembrane</keyword>
<dbReference type="GO" id="GO:0042392">
    <property type="term" value="F:sphingosine-1-phosphate phosphatase activity"/>
    <property type="evidence" value="ECO:0007669"/>
    <property type="project" value="TreeGrafter"/>
</dbReference>
<reference evidence="3" key="1">
    <citation type="submission" date="2015-07" db="EMBL/GenBank/DDBJ databases">
        <title>Adaptation to a free-living lifestyle via gene acquisitions in the diplomonad Trepomonas sp. PC1.</title>
        <authorList>
            <person name="Xu F."/>
            <person name="Jerlstrom-Hultqvist J."/>
            <person name="Kolisko M."/>
            <person name="Simpson A.G.B."/>
            <person name="Roger A.J."/>
            <person name="Svard S.G."/>
            <person name="Andersson J.O."/>
        </authorList>
    </citation>
    <scope>NUCLEOTIDE SEQUENCE</scope>
    <source>
        <strain evidence="3">PC1</strain>
    </source>
</reference>
<dbReference type="Gene3D" id="1.20.144.10">
    <property type="entry name" value="Phosphatidic acid phosphatase type 2/haloperoxidase"/>
    <property type="match status" value="1"/>
</dbReference>
<keyword evidence="1" id="KW-1133">Transmembrane helix</keyword>
<sequence>LNLKETIKLFQNPIHALIESFFAIFGILILCIIAGYADKLASIDMYLGQWGKDQFDPITGKYKFEDGIILFLNDYIGVLVIIYILQLCTMISIDLFNLKIKISHHLYHYLYYAINPILTVLPPFIILMILKSSIGRPRPYQTIEFEPLATNCSVPFIPAFRVNTDNPCSLQMWSCPSGHTVTATSLFCSLLVISYNFYKNVLRFENKWVKFISVLLVLLNSFLVFIFVPITMVARISVQKHFFTDVVAGAVLSLLFVSFGLFLQPQHKATTHEVQEKLLQ</sequence>
<feature type="transmembrane region" description="Helical" evidence="1">
    <location>
        <begin position="75"/>
        <end position="97"/>
    </location>
</feature>
<dbReference type="Pfam" id="PF01569">
    <property type="entry name" value="PAP2"/>
    <property type="match status" value="1"/>
</dbReference>
<feature type="transmembrane region" description="Helical" evidence="1">
    <location>
        <begin position="16"/>
        <end position="37"/>
    </location>
</feature>
<dbReference type="EMBL" id="GDID01002151">
    <property type="protein sequence ID" value="JAP94455.1"/>
    <property type="molecule type" value="Transcribed_RNA"/>
</dbReference>
<feature type="transmembrane region" description="Helical" evidence="1">
    <location>
        <begin position="210"/>
        <end position="230"/>
    </location>
</feature>
<name>A0A146KFP8_9EUKA</name>
<feature type="transmembrane region" description="Helical" evidence="1">
    <location>
        <begin position="242"/>
        <end position="263"/>
    </location>
</feature>
<gene>
    <name evidence="3" type="ORF">TPC1_12882</name>
</gene>
<feature type="transmembrane region" description="Helical" evidence="1">
    <location>
        <begin position="109"/>
        <end position="130"/>
    </location>
</feature>
<keyword evidence="1" id="KW-0472">Membrane</keyword>
<dbReference type="SUPFAM" id="SSF48317">
    <property type="entry name" value="Acid phosphatase/Vanadium-dependent haloperoxidase"/>
    <property type="match status" value="1"/>
</dbReference>
<dbReference type="PANTHER" id="PTHR14969:SF13">
    <property type="entry name" value="AT30094P"/>
    <property type="match status" value="1"/>
</dbReference>
<dbReference type="InterPro" id="IPR036938">
    <property type="entry name" value="PAP2/HPO_sf"/>
</dbReference>